<name>A0A0A7PGH4_9SPHN</name>
<reference evidence="1 2" key="1">
    <citation type="journal article" date="2015" name="Int. J. Syst. Evol. Microbiol.">
        <title>Description of Sphingopyxis fribergensis sp. nov. - a soil bacterium with the ability to degrade styrene and phenylacetic acid.</title>
        <authorList>
            <person name="Oelschlagel M."/>
            <person name="Ruckert C."/>
            <person name="Kalinowski J."/>
            <person name="Schmidt G."/>
            <person name="Schlomann M."/>
            <person name="Tischler D."/>
        </authorList>
    </citation>
    <scope>NUCLEOTIDE SEQUENCE [LARGE SCALE GENOMIC DNA]</scope>
    <source>
        <strain evidence="1 2">Kp5.2</strain>
    </source>
</reference>
<dbReference type="Proteomes" id="UP000030907">
    <property type="component" value="Chromosome"/>
</dbReference>
<accession>A0A0A7PGH4</accession>
<dbReference type="RefSeq" id="WP_148309089.1">
    <property type="nucleotide sequence ID" value="NZ_CP009122.1"/>
</dbReference>
<organism evidence="1 2">
    <name type="scientific">Sphingopyxis fribergensis</name>
    <dbReference type="NCBI Taxonomy" id="1515612"/>
    <lineage>
        <taxon>Bacteria</taxon>
        <taxon>Pseudomonadati</taxon>
        <taxon>Pseudomonadota</taxon>
        <taxon>Alphaproteobacteria</taxon>
        <taxon>Sphingomonadales</taxon>
        <taxon>Sphingomonadaceae</taxon>
        <taxon>Sphingopyxis</taxon>
    </lineage>
</organism>
<gene>
    <name evidence="1" type="ORF">SKP52_10890</name>
</gene>
<dbReference type="HOGENOM" id="CLU_1980127_0_0_5"/>
<dbReference type="OrthoDB" id="7594743at2"/>
<proteinExistence type="predicted"/>
<sequence>MTDYRSWRAPFRAMCPEPGPHDLFLVILINGRRAAIQHADDYDKWRSAAEELAAQENCNVKVLPMSGSELMNFLGIEPAPPHPIANLDPAFRDQAVKNCMDVLRECAGASDRGDALDLLGHLGVLQ</sequence>
<dbReference type="KEGG" id="sphk:SKP52_10890"/>
<dbReference type="EMBL" id="CP009122">
    <property type="protein sequence ID" value="AJA09079.1"/>
    <property type="molecule type" value="Genomic_DNA"/>
</dbReference>
<dbReference type="AlphaFoldDB" id="A0A0A7PGH4"/>
<keyword evidence="2" id="KW-1185">Reference proteome</keyword>
<dbReference type="STRING" id="1515612.SKP52_10890"/>
<evidence type="ECO:0000313" key="2">
    <source>
        <dbReference type="Proteomes" id="UP000030907"/>
    </source>
</evidence>
<protein>
    <submittedName>
        <fullName evidence="1">Uncharacterized protein</fullName>
    </submittedName>
</protein>
<evidence type="ECO:0000313" key="1">
    <source>
        <dbReference type="EMBL" id="AJA09079.1"/>
    </source>
</evidence>